<dbReference type="InterPro" id="IPR009875">
    <property type="entry name" value="PilZ_domain"/>
</dbReference>
<dbReference type="SUPFAM" id="SSF109604">
    <property type="entry name" value="HD-domain/PDEase-like"/>
    <property type="match status" value="1"/>
</dbReference>
<sequence length="569" mass="61194">MTTDGQAQYRRIDQPAQMQPLLDTLLQAGGARLVWADQPGEAVPVLVQAVSAEEGVLLDLSAVPELLAPLAGGEACMLLGQYNGGQLRTAPLSAAGPVDAGHGSLLWRGPYPQWVDWLQRRDTFRATLGLGMRVPVLARREAVRAEGWLRDLSVQGCLVEFAAGNLSILGEGTPLELTLSFPNGSRLVLDALARYQRADVSRGLVSQGFSFVACSTEQERQLWYYVREIEREAARGSGGNQTLLVASPLFRQDAPEPAAGTEVRAAARVPQYSRLARIAAYLDSQILLLREGGVIEPGPLSRQAEILLTLHDEDREALLFASHCLHREPALVRHCISVAVMLLDICLARDIPRRLCKAVAAAALVHDLGKALLPDAVREADVITPAQFSTLATHVAALDVPLAGCGWLTAPVIDAVVRRINERLDGSGYPAGLSGEALPALARLAAVVDVVDAMSHPRADRPARGIDTVYRHLLDAPQQFDGRCVQDYIRHFGTLPVGTLVRYAEGQLARVLRLDITGRPMAVQLTAGNEAPDAGTGEVLRGRTLARLGEPRAVPEYAMPAQDSHPGTA</sequence>
<accession>A0A0B4XQ52</accession>
<dbReference type="AlphaFoldDB" id="A0A0B4XQ52"/>
<feature type="domain" description="HD-GYP" evidence="1">
    <location>
        <begin position="307"/>
        <end position="505"/>
    </location>
</feature>
<dbReference type="InterPro" id="IPR037522">
    <property type="entry name" value="HD_GYP_dom"/>
</dbReference>
<dbReference type="RefSeq" id="WP_008733770.1">
    <property type="nucleotide sequence ID" value="NZ_CP004387.1"/>
</dbReference>
<evidence type="ECO:0000259" key="1">
    <source>
        <dbReference type="PROSITE" id="PS51832"/>
    </source>
</evidence>
<protein>
    <submittedName>
        <fullName evidence="2">Metal-dependent phosphohydrolase, HD domain-containing protein</fullName>
    </submittedName>
</protein>
<dbReference type="Pfam" id="PF13487">
    <property type="entry name" value="HD_5"/>
    <property type="match status" value="1"/>
</dbReference>
<dbReference type="OrthoDB" id="9764808at2"/>
<dbReference type="PROSITE" id="PS51832">
    <property type="entry name" value="HD_GYP"/>
    <property type="match status" value="1"/>
</dbReference>
<dbReference type="Proteomes" id="UP000006764">
    <property type="component" value="Chromosome"/>
</dbReference>
<evidence type="ECO:0000313" key="3">
    <source>
        <dbReference type="Proteomes" id="UP000006764"/>
    </source>
</evidence>
<name>A0A0B4XQ52_9GAMM</name>
<dbReference type="GO" id="GO:0008081">
    <property type="term" value="F:phosphoric diester hydrolase activity"/>
    <property type="evidence" value="ECO:0007669"/>
    <property type="project" value="UniProtKB-ARBA"/>
</dbReference>
<organism evidence="2 3">
    <name type="scientific">Isoalcanivorax pacificus W11-5</name>
    <dbReference type="NCBI Taxonomy" id="391936"/>
    <lineage>
        <taxon>Bacteria</taxon>
        <taxon>Pseudomonadati</taxon>
        <taxon>Pseudomonadota</taxon>
        <taxon>Gammaproteobacteria</taxon>
        <taxon>Oceanospirillales</taxon>
        <taxon>Alcanivoracaceae</taxon>
        <taxon>Isoalcanivorax</taxon>
    </lineage>
</organism>
<gene>
    <name evidence="2" type="ORF">S7S_14670</name>
</gene>
<dbReference type="PANTHER" id="PTHR43155:SF2">
    <property type="entry name" value="CYCLIC DI-GMP PHOSPHODIESTERASE PA4108"/>
    <property type="match status" value="1"/>
</dbReference>
<dbReference type="Pfam" id="PF07238">
    <property type="entry name" value="PilZ"/>
    <property type="match status" value="1"/>
</dbReference>
<keyword evidence="3" id="KW-1185">Reference proteome</keyword>
<dbReference type="SMART" id="SM00471">
    <property type="entry name" value="HDc"/>
    <property type="match status" value="1"/>
</dbReference>
<dbReference type="Gene3D" id="2.40.10.220">
    <property type="entry name" value="predicted glycosyltransferase like domains"/>
    <property type="match status" value="1"/>
</dbReference>
<dbReference type="EMBL" id="CP004387">
    <property type="protein sequence ID" value="AJD49346.1"/>
    <property type="molecule type" value="Genomic_DNA"/>
</dbReference>
<dbReference type="STRING" id="391936.S7S_14670"/>
<evidence type="ECO:0000313" key="2">
    <source>
        <dbReference type="EMBL" id="AJD49346.1"/>
    </source>
</evidence>
<dbReference type="HOGENOM" id="CLU_483709_0_0_6"/>
<dbReference type="KEGG" id="apac:S7S_14670"/>
<keyword evidence="2" id="KW-0378">Hydrolase</keyword>
<dbReference type="GO" id="GO:0035438">
    <property type="term" value="F:cyclic-di-GMP binding"/>
    <property type="evidence" value="ECO:0007669"/>
    <property type="project" value="InterPro"/>
</dbReference>
<dbReference type="Gene3D" id="1.10.3210.10">
    <property type="entry name" value="Hypothetical protein af1432"/>
    <property type="match status" value="1"/>
</dbReference>
<proteinExistence type="predicted"/>
<dbReference type="CDD" id="cd00077">
    <property type="entry name" value="HDc"/>
    <property type="match status" value="1"/>
</dbReference>
<dbReference type="PANTHER" id="PTHR43155">
    <property type="entry name" value="CYCLIC DI-GMP PHOSPHODIESTERASE PA4108-RELATED"/>
    <property type="match status" value="1"/>
</dbReference>
<dbReference type="InterPro" id="IPR003607">
    <property type="entry name" value="HD/PDEase_dom"/>
</dbReference>
<reference evidence="2 3" key="1">
    <citation type="journal article" date="2012" name="J. Bacteriol.">
        <title>Genome sequence of an alkane-degrading bacterium, Alcanivorax pacificus type strain W11-5, isolated from deep sea sediment.</title>
        <authorList>
            <person name="Lai Q."/>
            <person name="Shao Z."/>
        </authorList>
    </citation>
    <scope>NUCLEOTIDE SEQUENCE [LARGE SCALE GENOMIC DNA]</scope>
    <source>
        <strain evidence="2 3">W11-5</strain>
    </source>
</reference>